<reference evidence="4 5" key="1">
    <citation type="submission" date="2024-01" db="EMBL/GenBank/DDBJ databases">
        <authorList>
            <person name="Allen C."/>
            <person name="Tagirdzhanova G."/>
        </authorList>
    </citation>
    <scope>NUCLEOTIDE SEQUENCE [LARGE SCALE GENOMIC DNA]</scope>
    <source>
        <strain evidence="4 5">CBS 573.63</strain>
    </source>
</reference>
<evidence type="ECO:0000256" key="1">
    <source>
        <dbReference type="ARBA" id="ARBA00005701"/>
    </source>
</evidence>
<dbReference type="Pfam" id="PF07896">
    <property type="entry name" value="DUF1674"/>
    <property type="match status" value="1"/>
</dbReference>
<organism evidence="4 5">
    <name type="scientific">Sporothrix epigloea</name>
    <dbReference type="NCBI Taxonomy" id="1892477"/>
    <lineage>
        <taxon>Eukaryota</taxon>
        <taxon>Fungi</taxon>
        <taxon>Dikarya</taxon>
        <taxon>Ascomycota</taxon>
        <taxon>Pezizomycotina</taxon>
        <taxon>Sordariomycetes</taxon>
        <taxon>Sordariomycetidae</taxon>
        <taxon>Ophiostomatales</taxon>
        <taxon>Ophiostomataceae</taxon>
        <taxon>Sporothrix</taxon>
    </lineage>
</organism>
<proteinExistence type="inferred from homology"/>
<evidence type="ECO:0000313" key="4">
    <source>
        <dbReference type="EMBL" id="CAK7262542.1"/>
    </source>
</evidence>
<name>A0ABP0D5E7_9PEZI</name>
<keyword evidence="5" id="KW-1185">Reference proteome</keyword>
<evidence type="ECO:0000256" key="3">
    <source>
        <dbReference type="SAM" id="MobiDB-lite"/>
    </source>
</evidence>
<dbReference type="PANTHER" id="PTHR28524">
    <property type="entry name" value="SUCCINATE DEHYDROGENASE ASSEMBLY FACTOR 4, MITOCHONDRIAL"/>
    <property type="match status" value="1"/>
</dbReference>
<dbReference type="Proteomes" id="UP001642501">
    <property type="component" value="Unassembled WGS sequence"/>
</dbReference>
<protein>
    <recommendedName>
        <fullName evidence="2">Succinate dehydrogenase assembly factor 4, mitochondrial</fullName>
    </recommendedName>
</protein>
<accession>A0ABP0D5E7</accession>
<feature type="compositionally biased region" description="Low complexity" evidence="3">
    <location>
        <begin position="133"/>
        <end position="148"/>
    </location>
</feature>
<dbReference type="PANTHER" id="PTHR28524:SF3">
    <property type="entry name" value="SUCCINATE DEHYDROGENASE ASSEMBLY FACTOR 4, MITOCHONDRIAL"/>
    <property type="match status" value="1"/>
</dbReference>
<feature type="region of interest" description="Disordered" evidence="3">
    <location>
        <begin position="133"/>
        <end position="205"/>
    </location>
</feature>
<sequence>MLSPVARFTRFTAVRRGTATCLATKTAHPFFPVTRPMTLTSVRTMSSAWDDQPAPPRLPPEEQAEFEMLVRKARESAAAASLADAVAEANAKAEAKAAAAAAAAAKEAQEAEAVAAAAAAAVATAAATETATATAQETGTSTTTSSQTPSSALNGNPIEGVWRGAPPEFDGERNPKTGEVGGPKNEPLRWGSSGDWSFNGRVTDF</sequence>
<comment type="caution">
    <text evidence="4">The sequence shown here is derived from an EMBL/GenBank/DDBJ whole genome shotgun (WGS) entry which is preliminary data.</text>
</comment>
<gene>
    <name evidence="4" type="ORF">SEPCBS57363_000119</name>
</gene>
<evidence type="ECO:0000313" key="5">
    <source>
        <dbReference type="Proteomes" id="UP001642501"/>
    </source>
</evidence>
<comment type="similarity">
    <text evidence="1">Belongs to the SDHAF4 family.</text>
</comment>
<dbReference type="InterPro" id="IPR012875">
    <property type="entry name" value="SDHF4"/>
</dbReference>
<dbReference type="EMBL" id="CAWUOM010000001">
    <property type="protein sequence ID" value="CAK7262542.1"/>
    <property type="molecule type" value="Genomic_DNA"/>
</dbReference>
<evidence type="ECO:0000256" key="2">
    <source>
        <dbReference type="ARBA" id="ARBA00022170"/>
    </source>
</evidence>